<reference evidence="3" key="1">
    <citation type="submission" date="2022-03" db="EMBL/GenBank/DDBJ databases">
        <authorList>
            <person name="Martin C."/>
        </authorList>
    </citation>
    <scope>NUCLEOTIDE SEQUENCE</scope>
</reference>
<dbReference type="InterPro" id="IPR001452">
    <property type="entry name" value="SH3_domain"/>
</dbReference>
<dbReference type="PANTHER" id="PTHR46037">
    <property type="entry name" value="PROTEIN ENHANCER OF SEVENLESS 2B"/>
    <property type="match status" value="1"/>
</dbReference>
<evidence type="ECO:0000256" key="2">
    <source>
        <dbReference type="ARBA" id="ARBA00022999"/>
    </source>
</evidence>
<dbReference type="AlphaFoldDB" id="A0A8J1U503"/>
<evidence type="ECO:0000313" key="3">
    <source>
        <dbReference type="EMBL" id="CAH1794712.1"/>
    </source>
</evidence>
<dbReference type="SMART" id="SM00252">
    <property type="entry name" value="SH2"/>
    <property type="match status" value="1"/>
</dbReference>
<dbReference type="CDD" id="cd09941">
    <property type="entry name" value="SH2_Grb2_like"/>
    <property type="match status" value="1"/>
</dbReference>
<dbReference type="SUPFAM" id="SSF50044">
    <property type="entry name" value="SH3-domain"/>
    <property type="match status" value="2"/>
</dbReference>
<dbReference type="PROSITE" id="PS50002">
    <property type="entry name" value="SH3"/>
    <property type="match status" value="2"/>
</dbReference>
<dbReference type="SUPFAM" id="SSF55550">
    <property type="entry name" value="SH2 domain"/>
    <property type="match status" value="1"/>
</dbReference>
<dbReference type="CDD" id="cd00174">
    <property type="entry name" value="SH3"/>
    <property type="match status" value="1"/>
</dbReference>
<dbReference type="PRINTS" id="PR00452">
    <property type="entry name" value="SH3DOMAIN"/>
</dbReference>
<name>A0A8J1U503_OWEFU</name>
<dbReference type="InterPro" id="IPR036028">
    <property type="entry name" value="SH3-like_dom_sf"/>
</dbReference>
<dbReference type="PRINTS" id="PR00499">
    <property type="entry name" value="P67PHOX"/>
</dbReference>
<accession>A0A8J1U503</accession>
<dbReference type="InterPro" id="IPR036860">
    <property type="entry name" value="SH2_dom_sf"/>
</dbReference>
<dbReference type="Pfam" id="PF00018">
    <property type="entry name" value="SH3_1"/>
    <property type="match status" value="2"/>
</dbReference>
<dbReference type="FunFam" id="2.30.30.40:FF:000072">
    <property type="entry name" value="Unconventional Myosin IB"/>
    <property type="match status" value="1"/>
</dbReference>
<dbReference type="PROSITE" id="PS50001">
    <property type="entry name" value="SH2"/>
    <property type="match status" value="1"/>
</dbReference>
<dbReference type="Pfam" id="PF00017">
    <property type="entry name" value="SH2"/>
    <property type="match status" value="1"/>
</dbReference>
<dbReference type="OrthoDB" id="10255964at2759"/>
<dbReference type="PRINTS" id="PR00401">
    <property type="entry name" value="SH2DOMAIN"/>
</dbReference>
<gene>
    <name evidence="3" type="ORF">OFUS_LOCUS19364</name>
</gene>
<evidence type="ECO:0000313" key="4">
    <source>
        <dbReference type="Proteomes" id="UP000749559"/>
    </source>
</evidence>
<sequence length="236" mass="26912">MEAIAKYDYQSTNEDELSFRANSCLKIIDFLREENSGWYKAELQGSEGLVPGTYVDLQPHDWFKEITRKDAEEMLKHAPDGSFLIRPSENHQAFSITVKNGSKSDHWRIMRDGAGKYFVWVVKFDSLNALVKHYKSSSICRNNKVLLRDDKSPGATASSPSWSKKEEVPPPVMATKQIKVRALYDFEASDAEELTLKKGDIVTLIDKIDQNWWTGSIMRGGVEKKGYFPSNYVEAF</sequence>
<comment type="caution">
    <text evidence="3">The sequence shown here is derived from an EMBL/GenBank/DDBJ whole genome shotgun (WGS) entry which is preliminary data.</text>
</comment>
<protein>
    <submittedName>
        <fullName evidence="3">Uncharacterized protein</fullName>
    </submittedName>
</protein>
<keyword evidence="1" id="KW-0728">SH3 domain</keyword>
<evidence type="ECO:0000256" key="1">
    <source>
        <dbReference type="ARBA" id="ARBA00022443"/>
    </source>
</evidence>
<proteinExistence type="predicted"/>
<dbReference type="SMART" id="SM00326">
    <property type="entry name" value="SH3"/>
    <property type="match status" value="2"/>
</dbReference>
<dbReference type="EMBL" id="CAIIXF020000009">
    <property type="protein sequence ID" value="CAH1794712.1"/>
    <property type="molecule type" value="Genomic_DNA"/>
</dbReference>
<dbReference type="InterPro" id="IPR043539">
    <property type="entry name" value="Grb2-like"/>
</dbReference>
<dbReference type="Proteomes" id="UP000749559">
    <property type="component" value="Unassembled WGS sequence"/>
</dbReference>
<dbReference type="Gene3D" id="3.30.505.10">
    <property type="entry name" value="SH2 domain"/>
    <property type="match status" value="1"/>
</dbReference>
<organism evidence="3 4">
    <name type="scientific">Owenia fusiformis</name>
    <name type="common">Polychaete worm</name>
    <dbReference type="NCBI Taxonomy" id="6347"/>
    <lineage>
        <taxon>Eukaryota</taxon>
        <taxon>Metazoa</taxon>
        <taxon>Spiralia</taxon>
        <taxon>Lophotrochozoa</taxon>
        <taxon>Annelida</taxon>
        <taxon>Polychaeta</taxon>
        <taxon>Sedentaria</taxon>
        <taxon>Canalipalpata</taxon>
        <taxon>Sabellida</taxon>
        <taxon>Oweniida</taxon>
        <taxon>Oweniidae</taxon>
        <taxon>Owenia</taxon>
    </lineage>
</organism>
<keyword evidence="2" id="KW-0727">SH2 domain</keyword>
<dbReference type="InterPro" id="IPR000980">
    <property type="entry name" value="SH2"/>
</dbReference>
<keyword evidence="4" id="KW-1185">Reference proteome</keyword>
<dbReference type="Gene3D" id="2.30.30.40">
    <property type="entry name" value="SH3 Domains"/>
    <property type="match status" value="2"/>
</dbReference>